<evidence type="ECO:0000313" key="1">
    <source>
        <dbReference type="EMBL" id="OHS94857.1"/>
    </source>
</evidence>
<dbReference type="Proteomes" id="UP000179807">
    <property type="component" value="Unassembled WGS sequence"/>
</dbReference>
<sequence>MCYSYKESLLEVSHLSRFQSHFQSYLSEKTPSLEFDEKIARKFLELIQQFNEANLEEGNMECYSILKTIVEGIVQFSLKIDPNIFIQFGFLDTLLEFFVFPSIGTYNLSLTALEYLTKIQKLSDYIIHHFYETQNNFINICGEKISNTPDLKSTKQLFNIMSNTLNSFFTLHDEAEIYFDQICETSALESLLKFISKCLEFNDDIKIPEKYQTILLDISEIVEFNEETFCFYFRSFLFLIRNDLSNNCFILDSKSREISLFFQVFKNFDIDDYVNNEKVMEPLLYYISKTYSIGKLYNNQFVLLLYENINLDFLMQIFVLSNINKIREKALICVYDILCLECLNKYIQPFLQEIDNFQWFSRVLDDGTYDERLLSFLILCLFILYMPNDVLLDFYKNSQILLLMVNFVGDEPSKVCAVLLNAYNLYKANGYGGEIVSLIKDLGFIDEIENVINNNHKKESILVVMLERIKTIIQQEESKDE</sequence>
<name>A0A1J4J849_9EUKA</name>
<proteinExistence type="predicted"/>
<dbReference type="InterPro" id="IPR016024">
    <property type="entry name" value="ARM-type_fold"/>
</dbReference>
<gene>
    <name evidence="1" type="ORF">TRFO_10771</name>
</gene>
<dbReference type="RefSeq" id="XP_068347994.1">
    <property type="nucleotide sequence ID" value="XM_068495655.1"/>
</dbReference>
<dbReference type="EMBL" id="MLAK01001282">
    <property type="protein sequence ID" value="OHS94857.1"/>
    <property type="molecule type" value="Genomic_DNA"/>
</dbReference>
<dbReference type="GeneID" id="94830359"/>
<dbReference type="AlphaFoldDB" id="A0A1J4J849"/>
<organism evidence="1 2">
    <name type="scientific">Tritrichomonas foetus</name>
    <dbReference type="NCBI Taxonomy" id="1144522"/>
    <lineage>
        <taxon>Eukaryota</taxon>
        <taxon>Metamonada</taxon>
        <taxon>Parabasalia</taxon>
        <taxon>Tritrichomonadida</taxon>
        <taxon>Tritrichomonadidae</taxon>
        <taxon>Tritrichomonas</taxon>
    </lineage>
</organism>
<dbReference type="VEuPathDB" id="TrichDB:TRFO_10771"/>
<comment type="caution">
    <text evidence="1">The sequence shown here is derived from an EMBL/GenBank/DDBJ whole genome shotgun (WGS) entry which is preliminary data.</text>
</comment>
<accession>A0A1J4J849</accession>
<reference evidence="1" key="1">
    <citation type="submission" date="2016-10" db="EMBL/GenBank/DDBJ databases">
        <authorList>
            <person name="Benchimol M."/>
            <person name="Almeida L.G."/>
            <person name="Vasconcelos A.T."/>
            <person name="Perreira-Neves A."/>
            <person name="Rosa I.A."/>
            <person name="Tasca T."/>
            <person name="Bogo M.R."/>
            <person name="de Souza W."/>
        </authorList>
    </citation>
    <scope>NUCLEOTIDE SEQUENCE [LARGE SCALE GENOMIC DNA]</scope>
    <source>
        <strain evidence="1">K</strain>
    </source>
</reference>
<keyword evidence="2" id="KW-1185">Reference proteome</keyword>
<protein>
    <submittedName>
        <fullName evidence="1">Uncharacterized protein</fullName>
    </submittedName>
</protein>
<evidence type="ECO:0000313" key="2">
    <source>
        <dbReference type="Proteomes" id="UP000179807"/>
    </source>
</evidence>
<dbReference type="SUPFAM" id="SSF48371">
    <property type="entry name" value="ARM repeat"/>
    <property type="match status" value="1"/>
</dbReference>